<evidence type="ECO:0000313" key="3">
    <source>
        <dbReference type="EMBL" id="KZM18719.1"/>
    </source>
</evidence>
<evidence type="ECO:0000313" key="4">
    <source>
        <dbReference type="Proteomes" id="UP000076837"/>
    </source>
</evidence>
<keyword evidence="1" id="KW-0862">Zinc</keyword>
<evidence type="ECO:0000256" key="2">
    <source>
        <dbReference type="SAM" id="MobiDB-lite"/>
    </source>
</evidence>
<name>A0A162W0R6_DIDRA</name>
<feature type="binding site" evidence="1">
    <location>
        <position position="277"/>
    </location>
    <ligand>
        <name>Zn(2+)</name>
        <dbReference type="ChEBI" id="CHEBI:29105"/>
    </ligand>
</feature>
<organism evidence="3 4">
    <name type="scientific">Didymella rabiei</name>
    <name type="common">Chickpea ascochyta blight fungus</name>
    <name type="synonym">Mycosphaerella rabiei</name>
    <dbReference type="NCBI Taxonomy" id="5454"/>
    <lineage>
        <taxon>Eukaryota</taxon>
        <taxon>Fungi</taxon>
        <taxon>Dikarya</taxon>
        <taxon>Ascomycota</taxon>
        <taxon>Pezizomycotina</taxon>
        <taxon>Dothideomycetes</taxon>
        <taxon>Pleosporomycetidae</taxon>
        <taxon>Pleosporales</taxon>
        <taxon>Pleosporineae</taxon>
        <taxon>Didymellaceae</taxon>
        <taxon>Ascochyta</taxon>
    </lineage>
</organism>
<dbReference type="SMART" id="SM01388">
    <property type="entry name" value="Mob1_phocein"/>
    <property type="match status" value="1"/>
</dbReference>
<feature type="compositionally biased region" description="Low complexity" evidence="2">
    <location>
        <begin position="195"/>
        <end position="204"/>
    </location>
</feature>
<sequence>MSNFITTMFVSSPSNIQFPAKPKPISPISTFVQSQSCMNLRMNLLDYQERGIAGGISIQNLASCDEKGMPMALAKLRETYKSPLQRLGEALKLPQSGNALTRALAEDGAPAARGRRPLKHPVTQTDRQDSPMRQPANYSYSLVPGGSNATTSTEPTSNTALDSGQRYFAPKDRSNMKPTSRPPVDPPRNHGHFASPSLLSSLFSNPRTRAPFKPQKSNRGTSSWQLKQYAEATLGSGSLRKAVKLPEGEDKDEWLAVNIVDFYNQINLLYGSITEFCSPQSCPEMKATDEFEYLWQDSENYKRPTKMPAPEYIEHLMAWVQSNVDNEQMFPSRIGVPFPKTFPSLIRNMFKRLYRVYAHIYCHHYPVIIELGLEPHLNTSFKHYVLFIDEHGLANGSKDFWGPLGDLVESMLRSD</sequence>
<feature type="binding site" evidence="1">
    <location>
        <position position="364"/>
    </location>
    <ligand>
        <name>Zn(2+)</name>
        <dbReference type="ChEBI" id="CHEBI:29105"/>
    </ligand>
</feature>
<feature type="compositionally biased region" description="Polar residues" evidence="2">
    <location>
        <begin position="147"/>
        <end position="162"/>
    </location>
</feature>
<gene>
    <name evidence="3" type="ORF">ST47_g10098</name>
</gene>
<dbReference type="EMBL" id="JYNV01000322">
    <property type="protein sequence ID" value="KZM18719.1"/>
    <property type="molecule type" value="Genomic_DNA"/>
</dbReference>
<accession>A0A162W0R6</accession>
<comment type="caution">
    <text evidence="3">The sequence shown here is derived from an EMBL/GenBank/DDBJ whole genome shotgun (WGS) entry which is preliminary data.</text>
</comment>
<feature type="binding site" evidence="1">
    <location>
        <position position="359"/>
    </location>
    <ligand>
        <name>Zn(2+)</name>
        <dbReference type="ChEBI" id="CHEBI:29105"/>
    </ligand>
</feature>
<dbReference type="InterPro" id="IPR036703">
    <property type="entry name" value="MOB_kinase_act_sf"/>
</dbReference>
<dbReference type="Gene3D" id="1.20.140.30">
    <property type="entry name" value="MOB kinase activator"/>
    <property type="match status" value="1"/>
</dbReference>
<proteinExistence type="predicted"/>
<feature type="region of interest" description="Disordered" evidence="2">
    <location>
        <begin position="106"/>
        <end position="224"/>
    </location>
</feature>
<dbReference type="OrthoDB" id="8170117at2759"/>
<dbReference type="Proteomes" id="UP000076837">
    <property type="component" value="Unassembled WGS sequence"/>
</dbReference>
<dbReference type="InterPro" id="IPR005301">
    <property type="entry name" value="MOB_kinase_act_fam"/>
</dbReference>
<dbReference type="Pfam" id="PF03637">
    <property type="entry name" value="Mob1_phocein"/>
    <property type="match status" value="1"/>
</dbReference>
<dbReference type="SUPFAM" id="SSF101152">
    <property type="entry name" value="Mob1/phocein"/>
    <property type="match status" value="1"/>
</dbReference>
<keyword evidence="4" id="KW-1185">Reference proteome</keyword>
<feature type="binding site" evidence="1">
    <location>
        <position position="282"/>
    </location>
    <ligand>
        <name>Zn(2+)</name>
        <dbReference type="ChEBI" id="CHEBI:29105"/>
    </ligand>
</feature>
<feature type="compositionally biased region" description="Polar residues" evidence="2">
    <location>
        <begin position="215"/>
        <end position="224"/>
    </location>
</feature>
<reference evidence="3 4" key="1">
    <citation type="journal article" date="2016" name="Sci. Rep.">
        <title>Draft genome sequencing and secretome analysis of fungal phytopathogen Ascochyta rabiei provides insight into the necrotrophic effector repertoire.</title>
        <authorList>
            <person name="Verma S."/>
            <person name="Gazara R.K."/>
            <person name="Nizam S."/>
            <person name="Parween S."/>
            <person name="Chattopadhyay D."/>
            <person name="Verma P.K."/>
        </authorList>
    </citation>
    <scope>NUCLEOTIDE SEQUENCE [LARGE SCALE GENOMIC DNA]</scope>
    <source>
        <strain evidence="3 4">ArDII</strain>
    </source>
</reference>
<dbReference type="STRING" id="5454.A0A162W0R6"/>
<dbReference type="AlphaFoldDB" id="A0A162W0R6"/>
<evidence type="ECO:0000256" key="1">
    <source>
        <dbReference type="PIRSR" id="PIRSR605301-1"/>
    </source>
</evidence>
<protein>
    <submittedName>
        <fullName evidence="3">Uncharacterized protein</fullName>
    </submittedName>
</protein>
<dbReference type="PANTHER" id="PTHR22599">
    <property type="entry name" value="MPS ONE BINDER KINASE ACTIVATOR-LIKE MOB"/>
    <property type="match status" value="1"/>
</dbReference>
<keyword evidence="1" id="KW-0479">Metal-binding</keyword>